<feature type="coiled-coil region" evidence="1">
    <location>
        <begin position="479"/>
        <end position="513"/>
    </location>
</feature>
<dbReference type="OMA" id="RNDIVKQ"/>
<evidence type="ECO:0000256" key="1">
    <source>
        <dbReference type="SAM" id="Coils"/>
    </source>
</evidence>
<keyword evidence="3" id="KW-1185">Reference proteome</keyword>
<reference evidence="2" key="1">
    <citation type="submission" date="2021-01" db="EMBL/GenBank/DDBJ databases">
        <authorList>
            <consortium name="Genoscope - CEA"/>
            <person name="William W."/>
        </authorList>
    </citation>
    <scope>NUCLEOTIDE SEQUENCE</scope>
</reference>
<evidence type="ECO:0000313" key="2">
    <source>
        <dbReference type="EMBL" id="CAD8201329.1"/>
    </source>
</evidence>
<dbReference type="AlphaFoldDB" id="A0A8S1XKC9"/>
<organism evidence="2 3">
    <name type="scientific">Paramecium octaurelia</name>
    <dbReference type="NCBI Taxonomy" id="43137"/>
    <lineage>
        <taxon>Eukaryota</taxon>
        <taxon>Sar</taxon>
        <taxon>Alveolata</taxon>
        <taxon>Ciliophora</taxon>
        <taxon>Intramacronucleata</taxon>
        <taxon>Oligohymenophorea</taxon>
        <taxon>Peniculida</taxon>
        <taxon>Parameciidae</taxon>
        <taxon>Paramecium</taxon>
    </lineage>
</organism>
<feature type="coiled-coil region" evidence="1">
    <location>
        <begin position="321"/>
        <end position="383"/>
    </location>
</feature>
<proteinExistence type="predicted"/>
<gene>
    <name evidence="2" type="ORF">POCTA_138.1.T1240038</name>
</gene>
<dbReference type="Proteomes" id="UP000683925">
    <property type="component" value="Unassembled WGS sequence"/>
</dbReference>
<protein>
    <submittedName>
        <fullName evidence="2">Uncharacterized protein</fullName>
    </submittedName>
</protein>
<dbReference type="OrthoDB" id="10448558at2759"/>
<name>A0A8S1XKC9_PAROT</name>
<sequence length="539" mass="64603">MKVIIIGEKYKQSQKLQYILDNIENCEIQFINVEKQLQEQIEKIQTNQRSSRITNIIFEMKKSNTQEQESLIYQLKKVKRLFFPLNLLISDDYLREDAINIKNQLNRYHNIYICNLVDFFQKNYGYDKQVDLSGKKIAIFLTKEQDVKTKIFQTVKSPAILQNNWALINTPQCKMNSEIEQQNEVIIEFQQIFKRYQSQISFLFIIIDQERNDRVKKNFMDIYSQFKKLKKQIIVLLYNRMNEEFEENLALDNFFMNVAKIRKVYSLTNDQLQNQQSINQYFNQVLQEHQNNLEVGIDLKDTIFELRDEKQCEADNITFQQDLINNQVQNLKQRVEQADQQIILYQQKIAELEKSKKEDLNQIREFESQISQNQKTVEKVQNETLFQSQNSREVRMPQPQGFQNNIQNQEVIKKKNGESLQLDIQTLEKYRQSLNNKLDQCYKKQDIILQNKTSFKQGNESQKLEKLLESEITDLWNKIDETDCKIRENNNQLQKLQQDFNNNQQNLEQGNNASNYQFSANIKQINPFHHQENKNYRRL</sequence>
<accession>A0A8S1XKC9</accession>
<comment type="caution">
    <text evidence="2">The sequence shown here is derived from an EMBL/GenBank/DDBJ whole genome shotgun (WGS) entry which is preliminary data.</text>
</comment>
<evidence type="ECO:0000313" key="3">
    <source>
        <dbReference type="Proteomes" id="UP000683925"/>
    </source>
</evidence>
<dbReference type="EMBL" id="CAJJDP010000124">
    <property type="protein sequence ID" value="CAD8201329.1"/>
    <property type="molecule type" value="Genomic_DNA"/>
</dbReference>
<keyword evidence="1" id="KW-0175">Coiled coil</keyword>